<dbReference type="PANTHER" id="PTHR11452:SF83">
    <property type="entry name" value="ALPHA-GALACTOSIDASE"/>
    <property type="match status" value="1"/>
</dbReference>
<evidence type="ECO:0000256" key="5">
    <source>
        <dbReference type="ARBA" id="ARBA00022801"/>
    </source>
</evidence>
<comment type="similarity">
    <text evidence="2 8">Belongs to the glycosyl hydrolase 27 family.</text>
</comment>
<evidence type="ECO:0000256" key="8">
    <source>
        <dbReference type="RuleBase" id="RU361168"/>
    </source>
</evidence>
<dbReference type="GO" id="GO:0015035">
    <property type="term" value="F:protein-disulfide reductase activity"/>
    <property type="evidence" value="ECO:0007669"/>
    <property type="project" value="InterPro"/>
</dbReference>
<dbReference type="InterPro" id="IPR017853">
    <property type="entry name" value="GH"/>
</dbReference>
<name>F4Q3X9_CACFS</name>
<dbReference type="EC" id="3.2.1.22" evidence="3 8"/>
<dbReference type="InterPro" id="IPR007263">
    <property type="entry name" value="DCC1-like"/>
</dbReference>
<proteinExistence type="inferred from homology"/>
<dbReference type="CDD" id="cd14792">
    <property type="entry name" value="GH27"/>
    <property type="match status" value="1"/>
</dbReference>
<keyword evidence="4" id="KW-0732">Signal</keyword>
<dbReference type="SUPFAM" id="SSF51445">
    <property type="entry name" value="(Trans)glycosidases"/>
    <property type="match status" value="1"/>
</dbReference>
<dbReference type="Proteomes" id="UP000007797">
    <property type="component" value="Unassembled WGS sequence"/>
</dbReference>
<dbReference type="InterPro" id="IPR013785">
    <property type="entry name" value="Aldolase_TIM"/>
</dbReference>
<dbReference type="Gene3D" id="2.60.40.1180">
    <property type="entry name" value="Golgi alpha-mannosidase II"/>
    <property type="match status" value="1"/>
</dbReference>
<dbReference type="PANTHER" id="PTHR11452">
    <property type="entry name" value="ALPHA-GALACTOSIDASE/ALPHA-N-ACETYLGALACTOSAMINIDASE"/>
    <property type="match status" value="1"/>
</dbReference>
<dbReference type="Gene3D" id="3.20.20.70">
    <property type="entry name" value="Aldolase class I"/>
    <property type="match status" value="1"/>
</dbReference>
<evidence type="ECO:0000259" key="9">
    <source>
        <dbReference type="Pfam" id="PF17801"/>
    </source>
</evidence>
<dbReference type="InterPro" id="IPR013780">
    <property type="entry name" value="Glyco_hydro_b"/>
</dbReference>
<dbReference type="PRINTS" id="PR00740">
    <property type="entry name" value="GLHYDRLASE27"/>
</dbReference>
<keyword evidence="6 8" id="KW-1015">Disulfide bond</keyword>
<dbReference type="Pfam" id="PF16499">
    <property type="entry name" value="Melibiase_2"/>
    <property type="match status" value="1"/>
</dbReference>
<evidence type="ECO:0000256" key="1">
    <source>
        <dbReference type="ARBA" id="ARBA00001255"/>
    </source>
</evidence>
<dbReference type="OrthoDB" id="5795902at2759"/>
<keyword evidence="5 8" id="KW-0378">Hydrolase</keyword>
<keyword evidence="7 8" id="KW-0326">Glycosidase</keyword>
<dbReference type="RefSeq" id="XP_004356219.1">
    <property type="nucleotide sequence ID" value="XM_004356166.1"/>
</dbReference>
<dbReference type="AlphaFoldDB" id="F4Q3X9"/>
<dbReference type="GO" id="GO:0016139">
    <property type="term" value="P:glycoside catabolic process"/>
    <property type="evidence" value="ECO:0007669"/>
    <property type="project" value="TreeGrafter"/>
</dbReference>
<dbReference type="Pfam" id="PF04134">
    <property type="entry name" value="DCC1-like"/>
    <property type="match status" value="1"/>
</dbReference>
<evidence type="ECO:0000256" key="7">
    <source>
        <dbReference type="ARBA" id="ARBA00023295"/>
    </source>
</evidence>
<dbReference type="PROSITE" id="PS00512">
    <property type="entry name" value="ALPHA_GALACTOSIDASE"/>
    <property type="match status" value="1"/>
</dbReference>
<evidence type="ECO:0000256" key="6">
    <source>
        <dbReference type="ARBA" id="ARBA00023157"/>
    </source>
</evidence>
<evidence type="ECO:0000313" key="10">
    <source>
        <dbReference type="EMBL" id="EGG17735.1"/>
    </source>
</evidence>
<dbReference type="STRING" id="1054147.F4Q3X9"/>
<comment type="catalytic activity">
    <reaction evidence="1 8">
        <text>Hydrolysis of terminal, non-reducing alpha-D-galactose residues in alpha-D-galactosides, including galactose oligosaccharides, galactomannans and galactolipids.</text>
        <dbReference type="EC" id="3.2.1.22"/>
    </reaction>
</comment>
<dbReference type="OMA" id="CYSTFAR"/>
<dbReference type="SUPFAM" id="SSF51011">
    <property type="entry name" value="Glycosyl hydrolase domain"/>
    <property type="match status" value="1"/>
</dbReference>
<dbReference type="FunFam" id="3.20.20.70:FF:000202">
    <property type="entry name" value="Alpha-galactosidase"/>
    <property type="match status" value="1"/>
</dbReference>
<protein>
    <recommendedName>
        <fullName evidence="3 8">Alpha-galactosidase</fullName>
        <ecNumber evidence="3 8">3.2.1.22</ecNumber>
    </recommendedName>
    <alternativeName>
        <fullName evidence="8">Melibiase</fullName>
    </alternativeName>
</protein>
<evidence type="ECO:0000256" key="4">
    <source>
        <dbReference type="ARBA" id="ARBA00022729"/>
    </source>
</evidence>
<evidence type="ECO:0000256" key="2">
    <source>
        <dbReference type="ARBA" id="ARBA00009743"/>
    </source>
</evidence>
<gene>
    <name evidence="10" type="ORF">DFA_08734</name>
</gene>
<dbReference type="InterPro" id="IPR041233">
    <property type="entry name" value="Melibiase_C"/>
</dbReference>
<dbReference type="KEGG" id="dfa:DFA_08734"/>
<sequence>MISTPEVSLDIGAIQSADAANQQLNAVALTDATASITARGGYKPSNPPKMIIMFDGVCNVCDTFVHFVYPRDVNKKFSFQALQTTKGREIQNYYGVPTDLSTVILIDEETATYTSKSTAVLRIMYHLQSPYSYLYQFHYLPAFFRDFCYSTFARYRYLLMGKKDTLKGLNNGVAITPPMGWNTWNHFGCDTSEINSQLIYETATAMVTSGMAAVGYEYINLDDCWLAKERDADGRLQADPIRFPQGIAPLADYVHSLGLKMGIYEDVGNLTCGGYPGSENYFEIDMKTFAEWGMDYVKMDGCYFPVDDMEETYTQLSEILNATGRPMVYSCSWPTYAFVNNQTVNFTYIGEICNLWREFDDIRDNFDSWTGILDQMMQYNRAPYASPGHWNDPDMLEIGNGGQTTAEYQSFFSLWSIIAAPLIAGNDIRNMSADIINILTNADIIAVDQDALGIQGQRAYQSGTSEVWTRPLVGGAIAAVLFNRGEQPATIELTSDILQVSSNSQFLMRDLWQKTAPTQVFQGSSSFSNIDAHAVIMLKLSPITGSFGFILPQLRLCMFKSATIIDHSIGPFTLNYLTCVSYRTS</sequence>
<feature type="domain" description="Alpha galactosidase C-terminal" evidence="9">
    <location>
        <begin position="463"/>
        <end position="540"/>
    </location>
</feature>
<organism evidence="10 11">
    <name type="scientific">Cavenderia fasciculata</name>
    <name type="common">Slime mold</name>
    <name type="synonym">Dictyostelium fasciculatum</name>
    <dbReference type="NCBI Taxonomy" id="261658"/>
    <lineage>
        <taxon>Eukaryota</taxon>
        <taxon>Amoebozoa</taxon>
        <taxon>Evosea</taxon>
        <taxon>Eumycetozoa</taxon>
        <taxon>Dictyostelia</taxon>
        <taxon>Acytosteliales</taxon>
        <taxon>Cavenderiaceae</taxon>
        <taxon>Cavenderia</taxon>
    </lineage>
</organism>
<accession>F4Q3X9</accession>
<keyword evidence="11" id="KW-1185">Reference proteome</keyword>
<dbReference type="Pfam" id="PF17801">
    <property type="entry name" value="Melibiase_C"/>
    <property type="match status" value="1"/>
</dbReference>
<dbReference type="GeneID" id="14869859"/>
<dbReference type="InterPro" id="IPR002241">
    <property type="entry name" value="Glyco_hydro_27"/>
</dbReference>
<dbReference type="InterPro" id="IPR000111">
    <property type="entry name" value="Glyco_hydro_27/36_CS"/>
</dbReference>
<dbReference type="GO" id="GO:0004557">
    <property type="term" value="F:alpha-galactosidase activity"/>
    <property type="evidence" value="ECO:0007669"/>
    <property type="project" value="UniProtKB-EC"/>
</dbReference>
<dbReference type="EMBL" id="GL883021">
    <property type="protein sequence ID" value="EGG17735.1"/>
    <property type="molecule type" value="Genomic_DNA"/>
</dbReference>
<reference evidence="11" key="1">
    <citation type="journal article" date="2011" name="Genome Res.">
        <title>Phylogeny-wide analysis of social amoeba genomes highlights ancient origins for complex intercellular communication.</title>
        <authorList>
            <person name="Heidel A.J."/>
            <person name="Lawal H.M."/>
            <person name="Felder M."/>
            <person name="Schilde C."/>
            <person name="Helps N.R."/>
            <person name="Tunggal B."/>
            <person name="Rivero F."/>
            <person name="John U."/>
            <person name="Schleicher M."/>
            <person name="Eichinger L."/>
            <person name="Platzer M."/>
            <person name="Noegel A.A."/>
            <person name="Schaap P."/>
            <person name="Gloeckner G."/>
        </authorList>
    </citation>
    <scope>NUCLEOTIDE SEQUENCE [LARGE SCALE GENOMIC DNA]</scope>
    <source>
        <strain evidence="11">SH3</strain>
    </source>
</reference>
<dbReference type="GO" id="GO:0005737">
    <property type="term" value="C:cytoplasm"/>
    <property type="evidence" value="ECO:0007669"/>
    <property type="project" value="TreeGrafter"/>
</dbReference>
<evidence type="ECO:0000313" key="11">
    <source>
        <dbReference type="Proteomes" id="UP000007797"/>
    </source>
</evidence>
<evidence type="ECO:0000256" key="3">
    <source>
        <dbReference type="ARBA" id="ARBA00012755"/>
    </source>
</evidence>
<dbReference type="GO" id="GO:0005995">
    <property type="term" value="P:melibiose catabolic process"/>
    <property type="evidence" value="ECO:0007669"/>
    <property type="project" value="UniProtKB-ARBA"/>
</dbReference>